<proteinExistence type="inferred from homology"/>
<dbReference type="InterPro" id="IPR006139">
    <property type="entry name" value="D-isomer_2_OHA_DH_cat_dom"/>
</dbReference>
<dbReference type="InterPro" id="IPR050857">
    <property type="entry name" value="D-2-hydroxyacid_DH"/>
</dbReference>
<evidence type="ECO:0000313" key="7">
    <source>
        <dbReference type="EMBL" id="PNG89866.1"/>
    </source>
</evidence>
<reference evidence="7 8" key="1">
    <citation type="submission" date="2015-09" db="EMBL/GenBank/DDBJ databases">
        <title>Genome sequence, genome mining and natural product profiling of a biocontrol bacterium Streptomyces malaysiensis F913.</title>
        <authorList>
            <person name="Xu Y."/>
            <person name="Wei J."/>
            <person name="Xie J."/>
            <person name="Li T."/>
            <person name="Zhou Z."/>
        </authorList>
    </citation>
    <scope>NUCLEOTIDE SEQUENCE [LARGE SCALE GENOMIC DNA]</scope>
    <source>
        <strain evidence="7 8">F913</strain>
    </source>
</reference>
<dbReference type="SUPFAM" id="SSF51735">
    <property type="entry name" value="NAD(P)-binding Rossmann-fold domains"/>
    <property type="match status" value="1"/>
</dbReference>
<dbReference type="InterPro" id="IPR006140">
    <property type="entry name" value="D-isomer_DH_NAD-bd"/>
</dbReference>
<dbReference type="Pfam" id="PF00389">
    <property type="entry name" value="2-Hacid_dh"/>
    <property type="match status" value="1"/>
</dbReference>
<dbReference type="GO" id="GO:0051287">
    <property type="term" value="F:NAD binding"/>
    <property type="evidence" value="ECO:0007669"/>
    <property type="project" value="InterPro"/>
</dbReference>
<dbReference type="PANTHER" id="PTHR42789:SF1">
    <property type="entry name" value="D-ISOMER SPECIFIC 2-HYDROXYACID DEHYDROGENASE FAMILY PROTEIN (AFU_ORTHOLOGUE AFUA_6G10090)"/>
    <property type="match status" value="1"/>
</dbReference>
<keyword evidence="2 4" id="KW-0560">Oxidoreductase</keyword>
<name>A0A2J7YPC6_STRMQ</name>
<feature type="domain" description="D-isomer specific 2-hydroxyacid dehydrogenase catalytic" evidence="5">
    <location>
        <begin position="41"/>
        <end position="303"/>
    </location>
</feature>
<evidence type="ECO:0000256" key="3">
    <source>
        <dbReference type="ARBA" id="ARBA00023027"/>
    </source>
</evidence>
<gene>
    <name evidence="7" type="ORF">SMF913_25331</name>
</gene>
<accession>A0A2J7YPC6</accession>
<evidence type="ECO:0000256" key="1">
    <source>
        <dbReference type="ARBA" id="ARBA00005854"/>
    </source>
</evidence>
<dbReference type="EMBL" id="LJIW01000002">
    <property type="protein sequence ID" value="PNG89866.1"/>
    <property type="molecule type" value="Genomic_DNA"/>
</dbReference>
<dbReference type="Gene3D" id="3.40.50.720">
    <property type="entry name" value="NAD(P)-binding Rossmann-like Domain"/>
    <property type="match status" value="2"/>
</dbReference>
<evidence type="ECO:0000313" key="8">
    <source>
        <dbReference type="Proteomes" id="UP000236520"/>
    </source>
</evidence>
<evidence type="ECO:0000259" key="5">
    <source>
        <dbReference type="Pfam" id="PF00389"/>
    </source>
</evidence>
<dbReference type="Pfam" id="PF02826">
    <property type="entry name" value="2-Hacid_dh_C"/>
    <property type="match status" value="1"/>
</dbReference>
<dbReference type="SUPFAM" id="SSF52283">
    <property type="entry name" value="Formate/glycerate dehydrogenase catalytic domain-like"/>
    <property type="match status" value="1"/>
</dbReference>
<keyword evidence="3" id="KW-0520">NAD</keyword>
<dbReference type="InterPro" id="IPR036291">
    <property type="entry name" value="NAD(P)-bd_dom_sf"/>
</dbReference>
<dbReference type="GO" id="GO:0016616">
    <property type="term" value="F:oxidoreductase activity, acting on the CH-OH group of donors, NAD or NADP as acceptor"/>
    <property type="evidence" value="ECO:0007669"/>
    <property type="project" value="InterPro"/>
</dbReference>
<keyword evidence="8" id="KW-1185">Reference proteome</keyword>
<feature type="domain" description="D-isomer specific 2-hydroxyacid dehydrogenase NAD-binding" evidence="6">
    <location>
        <begin position="114"/>
        <end position="287"/>
    </location>
</feature>
<dbReference type="RefSeq" id="WP_250850775.1">
    <property type="nucleotide sequence ID" value="NZ_LJIW01000002.1"/>
</dbReference>
<dbReference type="AlphaFoldDB" id="A0A2J7YPC6"/>
<dbReference type="PANTHER" id="PTHR42789">
    <property type="entry name" value="D-ISOMER SPECIFIC 2-HYDROXYACID DEHYDROGENASE FAMILY PROTEIN (AFU_ORTHOLOGUE AFUA_6G10090)"/>
    <property type="match status" value="1"/>
</dbReference>
<protein>
    <submittedName>
        <fullName evidence="7">Uncharacterized protein</fullName>
    </submittedName>
</protein>
<dbReference type="Proteomes" id="UP000236520">
    <property type="component" value="Unassembled WGS sequence"/>
</dbReference>
<comment type="similarity">
    <text evidence="1 4">Belongs to the D-isomer specific 2-hydroxyacid dehydrogenase family.</text>
</comment>
<sequence>MIVVADCGGSALVATAFRRHLTSGGTGTVDALVHEDPADGPGELVRRLRGADTAVHFFTGPRLDDEVLEAARPGRIVVAGPANDCVDLAAARRLGIPVHDTPGLAARSVAEHSLTLLLALVRRLPEVVPAMSDGGWRPVFGRELGGIRLGLIGLGRVGELFASLAVALGMRVSAWSPHLDGARCAAVGAVPCGLEELLATSDAVSLHLRLSSAGERLLGRAELGLLADGALLVNTARAGLLDMAALRETVLAGRLGGVALDVFDIEPLPPEDPLRHHPTVLVTPHLAWMTKEAVDRFVAAAAGFVQNRTTTQVRQVA</sequence>
<evidence type="ECO:0000256" key="4">
    <source>
        <dbReference type="RuleBase" id="RU003719"/>
    </source>
</evidence>
<evidence type="ECO:0000259" key="6">
    <source>
        <dbReference type="Pfam" id="PF02826"/>
    </source>
</evidence>
<evidence type="ECO:0000256" key="2">
    <source>
        <dbReference type="ARBA" id="ARBA00023002"/>
    </source>
</evidence>
<comment type="caution">
    <text evidence="7">The sequence shown here is derived from an EMBL/GenBank/DDBJ whole genome shotgun (WGS) entry which is preliminary data.</text>
</comment>
<organism evidence="7 8">
    <name type="scientific">Streptomyces malaysiensis</name>
    <dbReference type="NCBI Taxonomy" id="92644"/>
    <lineage>
        <taxon>Bacteria</taxon>
        <taxon>Bacillati</taxon>
        <taxon>Actinomycetota</taxon>
        <taxon>Actinomycetes</taxon>
        <taxon>Kitasatosporales</taxon>
        <taxon>Streptomycetaceae</taxon>
        <taxon>Streptomyces</taxon>
        <taxon>Streptomyces violaceusniger group</taxon>
    </lineage>
</organism>